<proteinExistence type="predicted"/>
<keyword evidence="3" id="KW-1185">Reference proteome</keyword>
<sequence length="157" mass="18077">LCGSPTDDTQSSTDFEIHPNLNSEDLNSEDTKVKRGSKRKRQPVELTLDILTKRRSTRVRTSTHKKRLQKEIIPAVPFEPEVDYKKELIELLPHSMQKMQMLKQLAAKDNNGKPTNKNTANPEIPNIQIMYKDYTTEAKDVLEFLRNSLQENDGILD</sequence>
<evidence type="ECO:0000256" key="1">
    <source>
        <dbReference type="SAM" id="MobiDB-lite"/>
    </source>
</evidence>
<reference evidence="2" key="2">
    <citation type="submission" date="2025-08" db="UniProtKB">
        <authorList>
            <consortium name="Ensembl"/>
        </authorList>
    </citation>
    <scope>IDENTIFICATION</scope>
</reference>
<dbReference type="HOGENOM" id="CLU_1681850_0_0_1"/>
<dbReference type="InParanoid" id="H2Z7M3"/>
<dbReference type="AlphaFoldDB" id="H2Z7M3"/>
<feature type="region of interest" description="Disordered" evidence="1">
    <location>
        <begin position="1"/>
        <end position="41"/>
    </location>
</feature>
<evidence type="ECO:0000313" key="2">
    <source>
        <dbReference type="Ensembl" id="ENSCSAVP00000013585.1"/>
    </source>
</evidence>
<name>H2Z7M3_CIOSA</name>
<protein>
    <submittedName>
        <fullName evidence="2">Uncharacterized protein</fullName>
    </submittedName>
</protein>
<dbReference type="Proteomes" id="UP000007875">
    <property type="component" value="Unassembled WGS sequence"/>
</dbReference>
<accession>H2Z7M3</accession>
<reference evidence="2" key="3">
    <citation type="submission" date="2025-09" db="UniProtKB">
        <authorList>
            <consortium name="Ensembl"/>
        </authorList>
    </citation>
    <scope>IDENTIFICATION</scope>
</reference>
<organism evidence="2 3">
    <name type="scientific">Ciona savignyi</name>
    <name type="common">Pacific transparent sea squirt</name>
    <dbReference type="NCBI Taxonomy" id="51511"/>
    <lineage>
        <taxon>Eukaryota</taxon>
        <taxon>Metazoa</taxon>
        <taxon>Chordata</taxon>
        <taxon>Tunicata</taxon>
        <taxon>Ascidiacea</taxon>
        <taxon>Phlebobranchia</taxon>
        <taxon>Cionidae</taxon>
        <taxon>Ciona</taxon>
    </lineage>
</organism>
<reference evidence="3" key="1">
    <citation type="submission" date="2003-08" db="EMBL/GenBank/DDBJ databases">
        <authorList>
            <person name="Birren B."/>
            <person name="Nusbaum C."/>
            <person name="Abebe A."/>
            <person name="Abouelleil A."/>
            <person name="Adekoya E."/>
            <person name="Ait-zahra M."/>
            <person name="Allen N."/>
            <person name="Allen T."/>
            <person name="An P."/>
            <person name="Anderson M."/>
            <person name="Anderson S."/>
            <person name="Arachchi H."/>
            <person name="Armbruster J."/>
            <person name="Bachantsang P."/>
            <person name="Baldwin J."/>
            <person name="Barry A."/>
            <person name="Bayul T."/>
            <person name="Blitshsteyn B."/>
            <person name="Bloom T."/>
            <person name="Blye J."/>
            <person name="Boguslavskiy L."/>
            <person name="Borowsky M."/>
            <person name="Boukhgalter B."/>
            <person name="Brunache A."/>
            <person name="Butler J."/>
            <person name="Calixte N."/>
            <person name="Calvo S."/>
            <person name="Camarata J."/>
            <person name="Campo K."/>
            <person name="Chang J."/>
            <person name="Cheshatsang Y."/>
            <person name="Citroen M."/>
            <person name="Collymore A."/>
            <person name="Considine T."/>
            <person name="Cook A."/>
            <person name="Cooke P."/>
            <person name="Corum B."/>
            <person name="Cuomo C."/>
            <person name="David R."/>
            <person name="Dawoe T."/>
            <person name="Degray S."/>
            <person name="Dodge S."/>
            <person name="Dooley K."/>
            <person name="Dorje P."/>
            <person name="Dorjee K."/>
            <person name="Dorris L."/>
            <person name="Duffey N."/>
            <person name="Dupes A."/>
            <person name="Elkins T."/>
            <person name="Engels R."/>
            <person name="Erickson J."/>
            <person name="Farina A."/>
            <person name="Faro S."/>
            <person name="Ferreira P."/>
            <person name="Fischer H."/>
            <person name="Fitzgerald M."/>
            <person name="Foley K."/>
            <person name="Gage D."/>
            <person name="Galagan J."/>
            <person name="Gearin G."/>
            <person name="Gnerre S."/>
            <person name="Gnirke A."/>
            <person name="Goyette A."/>
            <person name="Graham J."/>
            <person name="Grandbois E."/>
            <person name="Gyaltsen K."/>
            <person name="Hafez N."/>
            <person name="Hagopian D."/>
            <person name="Hagos B."/>
            <person name="Hall J."/>
            <person name="Hatcher B."/>
            <person name="Heller A."/>
            <person name="Higgins H."/>
            <person name="Honan T."/>
            <person name="Horn A."/>
            <person name="Houde N."/>
            <person name="Hughes L."/>
            <person name="Hulme W."/>
            <person name="Husby E."/>
            <person name="Iliev I."/>
            <person name="Jaffe D."/>
            <person name="Jones C."/>
            <person name="Kamal M."/>
            <person name="Kamat A."/>
            <person name="Kamvysselis M."/>
            <person name="Karlsson E."/>
            <person name="Kells C."/>
            <person name="Kieu A."/>
            <person name="Kisner P."/>
            <person name="Kodira C."/>
            <person name="Kulbokas E."/>
            <person name="Labutti K."/>
            <person name="Lama D."/>
            <person name="Landers T."/>
            <person name="Leger J."/>
            <person name="Levine S."/>
            <person name="Lewis D."/>
            <person name="Lewis T."/>
            <person name="Lindblad-toh K."/>
            <person name="Liu X."/>
            <person name="Lokyitsang T."/>
            <person name="Lokyitsang Y."/>
            <person name="Lucien O."/>
            <person name="Lui A."/>
            <person name="Ma L.J."/>
            <person name="Mabbitt R."/>
            <person name="Macdonald J."/>
            <person name="Maclean C."/>
            <person name="Major J."/>
            <person name="Manning J."/>
            <person name="Marabella R."/>
            <person name="Maru K."/>
            <person name="Matthews C."/>
            <person name="Mauceli E."/>
            <person name="Mccarthy M."/>
            <person name="Mcdonough S."/>
            <person name="Mcghee T."/>
            <person name="Meldrim J."/>
            <person name="Meneus L."/>
            <person name="Mesirov J."/>
            <person name="Mihalev A."/>
            <person name="Mihova T."/>
            <person name="Mikkelsen T."/>
            <person name="Mlenga V."/>
            <person name="Moru K."/>
            <person name="Mozes J."/>
            <person name="Mulrain L."/>
            <person name="Munson G."/>
            <person name="Naylor J."/>
            <person name="Newes C."/>
            <person name="Nguyen C."/>
            <person name="Nguyen N."/>
            <person name="Nguyen T."/>
            <person name="Nicol R."/>
            <person name="Nielsen C."/>
            <person name="Nizzari M."/>
            <person name="Norbu C."/>
            <person name="Norbu N."/>
            <person name="O'donnell P."/>
            <person name="Okoawo O."/>
            <person name="O'leary S."/>
            <person name="Omotosho B."/>
            <person name="O'neill K."/>
            <person name="Osman S."/>
            <person name="Parker S."/>
            <person name="Perrin D."/>
            <person name="Phunkhang P."/>
            <person name="Piqani B."/>
            <person name="Purcell S."/>
            <person name="Rachupka T."/>
            <person name="Ramasamy U."/>
            <person name="Rameau R."/>
            <person name="Ray V."/>
            <person name="Raymond C."/>
            <person name="Retta R."/>
            <person name="Richardson S."/>
            <person name="Rise C."/>
            <person name="Rodriguez J."/>
            <person name="Rogers J."/>
            <person name="Rogov P."/>
            <person name="Rutman M."/>
            <person name="Schupbach R."/>
            <person name="Seaman C."/>
            <person name="Settipalli S."/>
            <person name="Sharpe T."/>
            <person name="Sheridan J."/>
            <person name="Sherpa N."/>
            <person name="Shi J."/>
            <person name="Smirnov S."/>
            <person name="Smith C."/>
            <person name="Sougnez C."/>
            <person name="Spencer B."/>
            <person name="Stalker J."/>
            <person name="Stange-thomann N."/>
            <person name="Stavropoulos S."/>
            <person name="Stetson K."/>
            <person name="Stone C."/>
            <person name="Stone S."/>
            <person name="Stubbs M."/>
            <person name="Talamas J."/>
            <person name="Tchuinga P."/>
            <person name="Tenzing P."/>
            <person name="Tesfaye S."/>
            <person name="Theodore J."/>
            <person name="Thoulutsang Y."/>
            <person name="Topham K."/>
            <person name="Towey S."/>
            <person name="Tsamla T."/>
            <person name="Tsomo N."/>
            <person name="Vallee D."/>
            <person name="Vassiliev H."/>
            <person name="Venkataraman V."/>
            <person name="Vinson J."/>
            <person name="Vo A."/>
            <person name="Wade C."/>
            <person name="Wang S."/>
            <person name="Wangchuk T."/>
            <person name="Wangdi T."/>
            <person name="Whittaker C."/>
            <person name="Wilkinson J."/>
            <person name="Wu Y."/>
            <person name="Wyman D."/>
            <person name="Yadav S."/>
            <person name="Yang S."/>
            <person name="Yang X."/>
            <person name="Yeager S."/>
            <person name="Yee E."/>
            <person name="Young G."/>
            <person name="Zainoun J."/>
            <person name="Zembeck L."/>
            <person name="Zimmer A."/>
            <person name="Zody M."/>
            <person name="Lander E."/>
        </authorList>
    </citation>
    <scope>NUCLEOTIDE SEQUENCE [LARGE SCALE GENOMIC DNA]</scope>
</reference>
<evidence type="ECO:0000313" key="3">
    <source>
        <dbReference type="Proteomes" id="UP000007875"/>
    </source>
</evidence>
<feature type="compositionally biased region" description="Polar residues" evidence="1">
    <location>
        <begin position="1"/>
        <end position="25"/>
    </location>
</feature>
<dbReference type="Ensembl" id="ENSCSAVT00000013741.1">
    <property type="protein sequence ID" value="ENSCSAVP00000013585.1"/>
    <property type="gene ID" value="ENSCSAVG00000007959.1"/>
</dbReference>